<sequence>MQFIFQTCLISTSASIDEGRIVANARIFIPASDGSFEDDVYDLCFDDNFIDENEALTFARERAMGWIEEHCVGTV</sequence>
<organism evidence="1 2">
    <name type="scientific">Paraburkholderia tagetis</name>
    <dbReference type="NCBI Taxonomy" id="2913261"/>
    <lineage>
        <taxon>Bacteria</taxon>
        <taxon>Pseudomonadati</taxon>
        <taxon>Pseudomonadota</taxon>
        <taxon>Betaproteobacteria</taxon>
        <taxon>Burkholderiales</taxon>
        <taxon>Burkholderiaceae</taxon>
        <taxon>Paraburkholderia</taxon>
    </lineage>
</organism>
<reference evidence="1" key="1">
    <citation type="submission" date="2022-01" db="EMBL/GenBank/DDBJ databases">
        <title>Genome sequence and assembly of Parabukholderia sp. RG36.</title>
        <authorList>
            <person name="Chhetri G."/>
        </authorList>
    </citation>
    <scope>NUCLEOTIDE SEQUENCE</scope>
    <source>
        <strain evidence="1">RG36</strain>
    </source>
</reference>
<gene>
    <name evidence="1" type="ORF">L5014_29690</name>
</gene>
<proteinExistence type="predicted"/>
<dbReference type="Proteomes" id="UP001139308">
    <property type="component" value="Unassembled WGS sequence"/>
</dbReference>
<protein>
    <submittedName>
        <fullName evidence="1">Uncharacterized protein</fullName>
    </submittedName>
</protein>
<keyword evidence="2" id="KW-1185">Reference proteome</keyword>
<evidence type="ECO:0000313" key="1">
    <source>
        <dbReference type="EMBL" id="MCG5077470.1"/>
    </source>
</evidence>
<name>A0A9X1ULB4_9BURK</name>
<dbReference type="AlphaFoldDB" id="A0A9X1ULB4"/>
<dbReference type="RefSeq" id="WP_238467368.1">
    <property type="nucleotide sequence ID" value="NZ_JAKLJA010000036.1"/>
</dbReference>
<comment type="caution">
    <text evidence="1">The sequence shown here is derived from an EMBL/GenBank/DDBJ whole genome shotgun (WGS) entry which is preliminary data.</text>
</comment>
<dbReference type="EMBL" id="JAKLJA010000036">
    <property type="protein sequence ID" value="MCG5077470.1"/>
    <property type="molecule type" value="Genomic_DNA"/>
</dbReference>
<accession>A0A9X1ULB4</accession>
<evidence type="ECO:0000313" key="2">
    <source>
        <dbReference type="Proteomes" id="UP001139308"/>
    </source>
</evidence>